<dbReference type="EMBL" id="SMKZ01000041">
    <property type="protein sequence ID" value="TDE01480.1"/>
    <property type="molecule type" value="Genomic_DNA"/>
</dbReference>
<keyword evidence="4" id="KW-1185">Reference proteome</keyword>
<evidence type="ECO:0000259" key="2">
    <source>
        <dbReference type="PROSITE" id="PS50801"/>
    </source>
</evidence>
<evidence type="ECO:0000313" key="3">
    <source>
        <dbReference type="EMBL" id="TDE01480.1"/>
    </source>
</evidence>
<dbReference type="PROSITE" id="PS50801">
    <property type="entry name" value="STAS"/>
    <property type="match status" value="1"/>
</dbReference>
<dbReference type="InterPro" id="IPR002645">
    <property type="entry name" value="STAS_dom"/>
</dbReference>
<feature type="domain" description="STAS" evidence="2">
    <location>
        <begin position="41"/>
        <end position="147"/>
    </location>
</feature>
<sequence length="164" mass="16945">MEADRCDSVAPPVRSQGHGQGRRSPSPTQTDGGEASVSNDVTVQCRDFGGCTILTVPGDVDASRVNEIHGAAAAADSQHVVLDLGKASAVHPSAVSALVDLHHRIQARGGGVCIVTREIGVRSQVQEAASGSTPRFYDEIGDALEASMAARQASLSSRWADAVS</sequence>
<dbReference type="CDD" id="cd07043">
    <property type="entry name" value="STAS_anti-anti-sigma_factors"/>
    <property type="match status" value="1"/>
</dbReference>
<dbReference type="Gene3D" id="3.30.750.24">
    <property type="entry name" value="STAS domain"/>
    <property type="match status" value="1"/>
</dbReference>
<feature type="compositionally biased region" description="Polar residues" evidence="1">
    <location>
        <begin position="23"/>
        <end position="37"/>
    </location>
</feature>
<comment type="caution">
    <text evidence="3">The sequence shown here is derived from an EMBL/GenBank/DDBJ whole genome shotgun (WGS) entry which is preliminary data.</text>
</comment>
<accession>A0A4R5CQ90</accession>
<gene>
    <name evidence="3" type="ORF">E1269_23155</name>
</gene>
<organism evidence="3 4">
    <name type="scientific">Jiangella asiatica</name>
    <dbReference type="NCBI Taxonomy" id="2530372"/>
    <lineage>
        <taxon>Bacteria</taxon>
        <taxon>Bacillati</taxon>
        <taxon>Actinomycetota</taxon>
        <taxon>Actinomycetes</taxon>
        <taxon>Jiangellales</taxon>
        <taxon>Jiangellaceae</taxon>
        <taxon>Jiangella</taxon>
    </lineage>
</organism>
<dbReference type="InParanoid" id="A0A4R5CQ90"/>
<dbReference type="OrthoDB" id="5185862at2"/>
<dbReference type="Proteomes" id="UP000294739">
    <property type="component" value="Unassembled WGS sequence"/>
</dbReference>
<dbReference type="SUPFAM" id="SSF52091">
    <property type="entry name" value="SpoIIaa-like"/>
    <property type="match status" value="1"/>
</dbReference>
<protein>
    <submittedName>
        <fullName evidence="3">STAS domain-containing protein</fullName>
    </submittedName>
</protein>
<reference evidence="3 4" key="1">
    <citation type="submission" date="2019-03" db="EMBL/GenBank/DDBJ databases">
        <title>Draft genome sequences of novel Actinobacteria.</title>
        <authorList>
            <person name="Sahin N."/>
            <person name="Ay H."/>
            <person name="Saygin H."/>
        </authorList>
    </citation>
    <scope>NUCLEOTIDE SEQUENCE [LARGE SCALE GENOMIC DNA]</scope>
    <source>
        <strain evidence="3 4">5K138</strain>
    </source>
</reference>
<evidence type="ECO:0000256" key="1">
    <source>
        <dbReference type="SAM" id="MobiDB-lite"/>
    </source>
</evidence>
<proteinExistence type="predicted"/>
<evidence type="ECO:0000313" key="4">
    <source>
        <dbReference type="Proteomes" id="UP000294739"/>
    </source>
</evidence>
<name>A0A4R5CQ90_9ACTN</name>
<dbReference type="Pfam" id="PF01740">
    <property type="entry name" value="STAS"/>
    <property type="match status" value="1"/>
</dbReference>
<dbReference type="AlphaFoldDB" id="A0A4R5CQ90"/>
<dbReference type="InterPro" id="IPR036513">
    <property type="entry name" value="STAS_dom_sf"/>
</dbReference>
<feature type="region of interest" description="Disordered" evidence="1">
    <location>
        <begin position="1"/>
        <end position="37"/>
    </location>
</feature>